<dbReference type="InterPro" id="IPR010372">
    <property type="entry name" value="DNA_pol3_delta_N"/>
</dbReference>
<keyword evidence="12" id="KW-1185">Reference proteome</keyword>
<evidence type="ECO:0000313" key="12">
    <source>
        <dbReference type="Proteomes" id="UP000831181"/>
    </source>
</evidence>
<evidence type="ECO:0000313" key="11">
    <source>
        <dbReference type="EMBL" id="UQS87506.1"/>
    </source>
</evidence>
<evidence type="ECO:0000256" key="6">
    <source>
        <dbReference type="ARBA" id="ARBA00022932"/>
    </source>
</evidence>
<sequence length="350" mass="40422">MVANLKLIWRGEQVNYYEISDQVKNRNLKSLYLITGKQEYLIDQLKNQFINVIPKDERTMNFASYDMETTPLDDAMNDAMSAPFFGEHRLVIINNPLFLTGEKSKNKIDHDIDSLLKYIQKPMPSTILVIIAPYEKLDARKKIVKQLKKAAVQVDLQSVNEFETKQYVNTFLNQHGYQIDSRVMDQLIQRTDGQLSAIMSDLPKVMIYCHQDKQITTNAVNSLVTKTLNQNIFTLVDMVLRKQTTYAVSLYQELIMEGQSSIQINAVLLGQFRLLLQVLVLSKYGYSQGKLASALKVHPFRVKLAMQTIRKYHFTELKRAFLGLSDIEKQLKSTNESPELLFEMFMLKFA</sequence>
<evidence type="ECO:0000256" key="7">
    <source>
        <dbReference type="ARBA" id="ARBA00034754"/>
    </source>
</evidence>
<comment type="similarity">
    <text evidence="7">Belongs to the DNA polymerase HolA subunit family.</text>
</comment>
<dbReference type="InterPro" id="IPR005790">
    <property type="entry name" value="DNA_polIII_delta"/>
</dbReference>
<evidence type="ECO:0000256" key="1">
    <source>
        <dbReference type="ARBA" id="ARBA00012417"/>
    </source>
</evidence>
<feature type="domain" description="DNA polymerase III delta N-terminal" evidence="9">
    <location>
        <begin position="32"/>
        <end position="156"/>
    </location>
</feature>
<dbReference type="Gene3D" id="3.40.50.300">
    <property type="entry name" value="P-loop containing nucleotide triphosphate hydrolases"/>
    <property type="match status" value="1"/>
</dbReference>
<dbReference type="KEGG" id="lbe:MOO44_06140"/>
<reference evidence="11" key="1">
    <citation type="journal article" date="2022" name="Int. J. Syst. Evol. Microbiol.">
        <title>Apilactobacillus apisilvae sp. nov., Nicolia spurrieriana gen. nov. sp. nov., Bombilactobacillus folatiphilus sp. nov. and Bombilactobacillus thymidiniphilus sp. nov., four new lactic acid bacterial isolates from stingless bees Tetragonula carbonaria and Austroplebeia australis.</title>
        <authorList>
            <person name="Oliphant S.A."/>
            <person name="Watson-Haigh N.S."/>
            <person name="Sumby K.M."/>
            <person name="Gardner J."/>
            <person name="Groom S."/>
            <person name="Jiranek V."/>
        </authorList>
    </citation>
    <scope>NUCLEOTIDE SEQUENCE</scope>
    <source>
        <strain evidence="11">SGEP1_A5</strain>
    </source>
</reference>
<comment type="catalytic activity">
    <reaction evidence="8">
        <text>DNA(n) + a 2'-deoxyribonucleoside 5'-triphosphate = DNA(n+1) + diphosphate</text>
        <dbReference type="Rhea" id="RHEA:22508"/>
        <dbReference type="Rhea" id="RHEA-COMP:17339"/>
        <dbReference type="Rhea" id="RHEA-COMP:17340"/>
        <dbReference type="ChEBI" id="CHEBI:33019"/>
        <dbReference type="ChEBI" id="CHEBI:61560"/>
        <dbReference type="ChEBI" id="CHEBI:173112"/>
        <dbReference type="EC" id="2.7.7.7"/>
    </reaction>
</comment>
<dbReference type="Proteomes" id="UP000831181">
    <property type="component" value="Chromosome"/>
</dbReference>
<dbReference type="InterPro" id="IPR027417">
    <property type="entry name" value="P-loop_NTPase"/>
</dbReference>
<dbReference type="GO" id="GO:0006261">
    <property type="term" value="P:DNA-templated DNA replication"/>
    <property type="evidence" value="ECO:0007669"/>
    <property type="project" value="TreeGrafter"/>
</dbReference>
<dbReference type="EMBL" id="CP093361">
    <property type="protein sequence ID" value="UQS87506.1"/>
    <property type="molecule type" value="Genomic_DNA"/>
</dbReference>
<gene>
    <name evidence="11" type="primary">holA</name>
    <name evidence="11" type="ORF">MOO44_06140</name>
</gene>
<proteinExistence type="inferred from homology"/>
<dbReference type="InterPro" id="IPR008921">
    <property type="entry name" value="DNA_pol3_clamp-load_cplx_C"/>
</dbReference>
<dbReference type="GO" id="GO:0009360">
    <property type="term" value="C:DNA polymerase III complex"/>
    <property type="evidence" value="ECO:0007669"/>
    <property type="project" value="InterPro"/>
</dbReference>
<accession>A0A976RTG7</accession>
<protein>
    <recommendedName>
        <fullName evidence="2">DNA polymerase III subunit delta</fullName>
        <ecNumber evidence="1">2.7.7.7</ecNumber>
    </recommendedName>
</protein>
<dbReference type="AlphaFoldDB" id="A0A976RTG7"/>
<feature type="domain" description="DNA polymerase III delta subunit-like C-terminal" evidence="10">
    <location>
        <begin position="229"/>
        <end position="349"/>
    </location>
</feature>
<dbReference type="Pfam" id="PF06144">
    <property type="entry name" value="DNA_pol3_delta"/>
    <property type="match status" value="1"/>
</dbReference>
<dbReference type="Gene3D" id="1.20.272.10">
    <property type="match status" value="1"/>
</dbReference>
<dbReference type="PANTHER" id="PTHR34388">
    <property type="entry name" value="DNA POLYMERASE III SUBUNIT DELTA"/>
    <property type="match status" value="1"/>
</dbReference>
<keyword evidence="6" id="KW-0239">DNA-directed DNA polymerase</keyword>
<evidence type="ECO:0000256" key="3">
    <source>
        <dbReference type="ARBA" id="ARBA00022679"/>
    </source>
</evidence>
<evidence type="ECO:0000256" key="8">
    <source>
        <dbReference type="ARBA" id="ARBA00049244"/>
    </source>
</evidence>
<dbReference type="Pfam" id="PF21694">
    <property type="entry name" value="DNA_pol3_delta_C"/>
    <property type="match status" value="1"/>
</dbReference>
<name>A0A976RTG7_9LACO</name>
<dbReference type="InterPro" id="IPR048466">
    <property type="entry name" value="DNA_pol3_delta-like_C"/>
</dbReference>
<dbReference type="GO" id="GO:0003677">
    <property type="term" value="F:DNA binding"/>
    <property type="evidence" value="ECO:0007669"/>
    <property type="project" value="InterPro"/>
</dbReference>
<dbReference type="EC" id="2.7.7.7" evidence="1"/>
<organism evidence="11 12">
    <name type="scientific">Nicoliella spurrieriana</name>
    <dbReference type="NCBI Taxonomy" id="2925830"/>
    <lineage>
        <taxon>Bacteria</taxon>
        <taxon>Bacillati</taxon>
        <taxon>Bacillota</taxon>
        <taxon>Bacilli</taxon>
        <taxon>Lactobacillales</taxon>
        <taxon>Lactobacillaceae</taxon>
        <taxon>Nicoliella</taxon>
    </lineage>
</organism>
<evidence type="ECO:0000256" key="5">
    <source>
        <dbReference type="ARBA" id="ARBA00022705"/>
    </source>
</evidence>
<dbReference type="GO" id="GO:0003887">
    <property type="term" value="F:DNA-directed DNA polymerase activity"/>
    <property type="evidence" value="ECO:0007669"/>
    <property type="project" value="UniProtKB-KW"/>
</dbReference>
<keyword evidence="4 11" id="KW-0548">Nucleotidyltransferase</keyword>
<evidence type="ECO:0000256" key="4">
    <source>
        <dbReference type="ARBA" id="ARBA00022695"/>
    </source>
</evidence>
<evidence type="ECO:0000256" key="2">
    <source>
        <dbReference type="ARBA" id="ARBA00017703"/>
    </source>
</evidence>
<dbReference type="Gene3D" id="1.10.8.60">
    <property type="match status" value="1"/>
</dbReference>
<keyword evidence="5" id="KW-0235">DNA replication</keyword>
<dbReference type="SUPFAM" id="SSF48019">
    <property type="entry name" value="post-AAA+ oligomerization domain-like"/>
    <property type="match status" value="1"/>
</dbReference>
<dbReference type="SUPFAM" id="SSF52540">
    <property type="entry name" value="P-loop containing nucleoside triphosphate hydrolases"/>
    <property type="match status" value="1"/>
</dbReference>
<evidence type="ECO:0000259" key="10">
    <source>
        <dbReference type="Pfam" id="PF21694"/>
    </source>
</evidence>
<evidence type="ECO:0000259" key="9">
    <source>
        <dbReference type="Pfam" id="PF06144"/>
    </source>
</evidence>
<dbReference type="PANTHER" id="PTHR34388:SF1">
    <property type="entry name" value="DNA POLYMERASE III SUBUNIT DELTA"/>
    <property type="match status" value="1"/>
</dbReference>
<dbReference type="NCBIfam" id="TIGR01128">
    <property type="entry name" value="holA"/>
    <property type="match status" value="1"/>
</dbReference>
<keyword evidence="3 11" id="KW-0808">Transferase</keyword>